<dbReference type="GO" id="GO:0034354">
    <property type="term" value="P:'de novo' NAD+ biosynthetic process from L-tryptophan"/>
    <property type="evidence" value="ECO:0007669"/>
    <property type="project" value="TreeGrafter"/>
</dbReference>
<evidence type="ECO:0000313" key="6">
    <source>
        <dbReference type="Proteomes" id="UP000054018"/>
    </source>
</evidence>
<accession>A0A0C9Z4X3</accession>
<dbReference type="STRING" id="765257.A0A0C9Z4X3"/>
<evidence type="ECO:0000256" key="4">
    <source>
        <dbReference type="PIRSR" id="PIRSR600898-1"/>
    </source>
</evidence>
<reference evidence="6" key="2">
    <citation type="submission" date="2015-01" db="EMBL/GenBank/DDBJ databases">
        <title>Evolutionary Origins and Diversification of the Mycorrhizal Mutualists.</title>
        <authorList>
            <consortium name="DOE Joint Genome Institute"/>
            <consortium name="Mycorrhizal Genomics Consortium"/>
            <person name="Kohler A."/>
            <person name="Kuo A."/>
            <person name="Nagy L.G."/>
            <person name="Floudas D."/>
            <person name="Copeland A."/>
            <person name="Barry K.W."/>
            <person name="Cichocki N."/>
            <person name="Veneault-Fourrey C."/>
            <person name="LaButti K."/>
            <person name="Lindquist E.A."/>
            <person name="Lipzen A."/>
            <person name="Lundell T."/>
            <person name="Morin E."/>
            <person name="Murat C."/>
            <person name="Riley R."/>
            <person name="Ohm R."/>
            <person name="Sun H."/>
            <person name="Tunlid A."/>
            <person name="Henrissat B."/>
            <person name="Grigoriev I.V."/>
            <person name="Hibbett D.S."/>
            <person name="Martin F."/>
        </authorList>
    </citation>
    <scope>NUCLEOTIDE SEQUENCE [LARGE SCALE GENOMIC DNA]</scope>
    <source>
        <strain evidence="6">441</strain>
    </source>
</reference>
<dbReference type="GO" id="GO:0046872">
    <property type="term" value="F:metal ion binding"/>
    <property type="evidence" value="ECO:0007669"/>
    <property type="project" value="UniProtKB-KW"/>
</dbReference>
<evidence type="ECO:0008006" key="7">
    <source>
        <dbReference type="Google" id="ProtNLM"/>
    </source>
</evidence>
<keyword evidence="2 4" id="KW-0479">Metal-binding</keyword>
<keyword evidence="6" id="KW-1185">Reference proteome</keyword>
<evidence type="ECO:0000256" key="3">
    <source>
        <dbReference type="ARBA" id="ARBA00023004"/>
    </source>
</evidence>
<dbReference type="EMBL" id="KN833826">
    <property type="protein sequence ID" value="KIK17487.1"/>
    <property type="molecule type" value="Genomic_DNA"/>
</dbReference>
<dbReference type="GO" id="GO:0020037">
    <property type="term" value="F:heme binding"/>
    <property type="evidence" value="ECO:0007669"/>
    <property type="project" value="InterPro"/>
</dbReference>
<dbReference type="OrthoDB" id="540174at2759"/>
<feature type="binding site" description="proximal binding residue" evidence="4">
    <location>
        <position position="437"/>
    </location>
    <ligand>
        <name>heme b</name>
        <dbReference type="ChEBI" id="CHEBI:60344"/>
    </ligand>
    <ligandPart>
        <name>Fe</name>
        <dbReference type="ChEBI" id="CHEBI:18248"/>
    </ligandPart>
</feature>
<sequence>MPIRVTHSTTMSDKTSQEILPSDHFLSLPRPDPFISPGVSLADGPDLEGIIDTTTLAAHDFDVDTRTGFMPPDPPVRRLPEQWEPWEAALQKAMHDRLQLAVKENITDAERQVSHRWRLEVRELPTIPIQDLTASEVLLRRAHHVLTFIMHFYIHTLPLTAPVVIPASIGVPLLKVSRHLQLPPVATYSDTVLYNWELKRAPSTREMETESEWACALDLDNMKSQDLFTGTRDEEEFFLSSARIELRGVEALELMRASMDEIFVGDDIAVRRITSYLSHLAGVVHALTSLLMDVRKGCDPDVFYHRVRPWFCGQDSDPAERKWRFEGIDEFENDVEEPKNLSGPSAGQSALIHALDVFLGLDNCKSDTSTTPTSGKADPRTLLRRMQIYMPRHHRAFLRHLSANPRPIRDFVQTKTPELVEAYNQAVGAVKGFRDAHIRIVALYIIGPASRERTGGERHLKGTGGTQLSQFLKGVRDNTADALLQ</sequence>
<dbReference type="GO" id="GO:0019441">
    <property type="term" value="P:L-tryptophan catabolic process to kynurenine"/>
    <property type="evidence" value="ECO:0007669"/>
    <property type="project" value="InterPro"/>
</dbReference>
<organism evidence="5 6">
    <name type="scientific">Pisolithus microcarpus 441</name>
    <dbReference type="NCBI Taxonomy" id="765257"/>
    <lineage>
        <taxon>Eukaryota</taxon>
        <taxon>Fungi</taxon>
        <taxon>Dikarya</taxon>
        <taxon>Basidiomycota</taxon>
        <taxon>Agaricomycotina</taxon>
        <taxon>Agaricomycetes</taxon>
        <taxon>Agaricomycetidae</taxon>
        <taxon>Boletales</taxon>
        <taxon>Sclerodermatineae</taxon>
        <taxon>Pisolithaceae</taxon>
        <taxon>Pisolithus</taxon>
    </lineage>
</organism>
<evidence type="ECO:0000313" key="5">
    <source>
        <dbReference type="EMBL" id="KIK17487.1"/>
    </source>
</evidence>
<dbReference type="AlphaFoldDB" id="A0A0C9Z4X3"/>
<evidence type="ECO:0000256" key="2">
    <source>
        <dbReference type="ARBA" id="ARBA00022723"/>
    </source>
</evidence>
<evidence type="ECO:0000256" key="1">
    <source>
        <dbReference type="ARBA" id="ARBA00007119"/>
    </source>
</evidence>
<dbReference type="Pfam" id="PF01231">
    <property type="entry name" value="IDO"/>
    <property type="match status" value="1"/>
</dbReference>
<dbReference type="InterPro" id="IPR037217">
    <property type="entry name" value="Trp/Indoleamine_2_3_dOase-like"/>
</dbReference>
<dbReference type="HOGENOM" id="CLU_010089_2_0_1"/>
<dbReference type="SUPFAM" id="SSF140959">
    <property type="entry name" value="Indolic compounds 2,3-dioxygenase-like"/>
    <property type="match status" value="1"/>
</dbReference>
<dbReference type="GO" id="GO:0033754">
    <property type="term" value="F:indoleamine 2,3-dioxygenase activity"/>
    <property type="evidence" value="ECO:0007669"/>
    <property type="project" value="TreeGrafter"/>
</dbReference>
<protein>
    <recommendedName>
        <fullName evidence="7">Indoleamine 2,3-dioxygenase</fullName>
    </recommendedName>
</protein>
<keyword evidence="4" id="KW-0349">Heme</keyword>
<dbReference type="Proteomes" id="UP000054018">
    <property type="component" value="Unassembled WGS sequence"/>
</dbReference>
<gene>
    <name evidence="5" type="ORF">PISMIDRAFT_224804</name>
</gene>
<dbReference type="InterPro" id="IPR000898">
    <property type="entry name" value="Indolamine_dOase"/>
</dbReference>
<name>A0A0C9Z4X3_9AGAM</name>
<keyword evidence="3 4" id="KW-0408">Iron</keyword>
<dbReference type="PANTHER" id="PTHR28657">
    <property type="entry name" value="INDOLEAMINE 2,3-DIOXYGENASE"/>
    <property type="match status" value="1"/>
</dbReference>
<dbReference type="PANTHER" id="PTHR28657:SF5">
    <property type="entry name" value="INDOLEAMINE 2,3-DIOXYGENASE"/>
    <property type="match status" value="1"/>
</dbReference>
<proteinExistence type="inferred from homology"/>
<comment type="similarity">
    <text evidence="1">Belongs to the indoleamine 2,3-dioxygenase family.</text>
</comment>
<dbReference type="GO" id="GO:0005737">
    <property type="term" value="C:cytoplasm"/>
    <property type="evidence" value="ECO:0007669"/>
    <property type="project" value="TreeGrafter"/>
</dbReference>
<reference evidence="5 6" key="1">
    <citation type="submission" date="2014-04" db="EMBL/GenBank/DDBJ databases">
        <authorList>
            <consortium name="DOE Joint Genome Institute"/>
            <person name="Kuo A."/>
            <person name="Kohler A."/>
            <person name="Costa M.D."/>
            <person name="Nagy L.G."/>
            <person name="Floudas D."/>
            <person name="Copeland A."/>
            <person name="Barry K.W."/>
            <person name="Cichocki N."/>
            <person name="Veneault-Fourrey C."/>
            <person name="LaButti K."/>
            <person name="Lindquist E.A."/>
            <person name="Lipzen A."/>
            <person name="Lundell T."/>
            <person name="Morin E."/>
            <person name="Murat C."/>
            <person name="Sun H."/>
            <person name="Tunlid A."/>
            <person name="Henrissat B."/>
            <person name="Grigoriev I.V."/>
            <person name="Hibbett D.S."/>
            <person name="Martin F."/>
            <person name="Nordberg H.P."/>
            <person name="Cantor M.N."/>
            <person name="Hua S.X."/>
        </authorList>
    </citation>
    <scope>NUCLEOTIDE SEQUENCE [LARGE SCALE GENOMIC DNA]</scope>
    <source>
        <strain evidence="5 6">441</strain>
    </source>
</reference>
<dbReference type="Gene3D" id="1.20.58.480">
    <property type="match status" value="1"/>
</dbReference>